<sequence length="321" mass="34405">MLLDRRALLLTGLALPTIARAQSDWKPTKPVRLILPFTAGTSMDPVARLAQEGLKDALGQTVVVENIAGAATVIAGAETLKSPPDGHTMLMIANSFAANITLRTRTADWQRAFAPLVQATVVPHVLTVAPSMKVDWQGFAKRLRDGGTPVTYGSPGIGTSPHLGAEHLLRLAGGKAAHVPYNGTSQLFVDLYAGRIDFALSNLPDVVQPIAEGKLTALAVTADKRVPELPDVPTFAELGLPDLLSDSWFGIVVRRDTPAPARAALERAWLATLARPDVKERLQALSFTVLARPGAEFETVIDRYVTTYATIIKENGITVQQ</sequence>
<keyword evidence="3" id="KW-1185">Reference proteome</keyword>
<evidence type="ECO:0000256" key="1">
    <source>
        <dbReference type="ARBA" id="ARBA00006987"/>
    </source>
</evidence>
<proteinExistence type="inferred from homology"/>
<protein>
    <submittedName>
        <fullName evidence="2">Tripartite tricarboxylate transporter substrate binding protein</fullName>
    </submittedName>
</protein>
<reference evidence="2 3" key="1">
    <citation type="submission" date="2023-09" db="EMBL/GenBank/DDBJ databases">
        <title>Whole genome shotgun sequencing (WGS) of Bosea sp. ZW T0_25, isolated from stored onions (Allium cepa).</title>
        <authorList>
            <person name="Stoll D.A."/>
            <person name="Huch M."/>
        </authorList>
    </citation>
    <scope>NUCLEOTIDE SEQUENCE [LARGE SCALE GENOMIC DNA]</scope>
    <source>
        <strain evidence="2 3">ZW T0_25</strain>
    </source>
</reference>
<dbReference type="PIRSF" id="PIRSF017082">
    <property type="entry name" value="YflP"/>
    <property type="match status" value="1"/>
</dbReference>
<dbReference type="PANTHER" id="PTHR42928:SF5">
    <property type="entry name" value="BLR1237 PROTEIN"/>
    <property type="match status" value="1"/>
</dbReference>
<evidence type="ECO:0000313" key="2">
    <source>
        <dbReference type="EMBL" id="MDU0339200.1"/>
    </source>
</evidence>
<comment type="caution">
    <text evidence="2">The sequence shown here is derived from an EMBL/GenBank/DDBJ whole genome shotgun (WGS) entry which is preliminary data.</text>
</comment>
<dbReference type="PANTHER" id="PTHR42928">
    <property type="entry name" value="TRICARBOXYLATE-BINDING PROTEIN"/>
    <property type="match status" value="1"/>
</dbReference>
<comment type="similarity">
    <text evidence="1">Belongs to the UPF0065 (bug) family.</text>
</comment>
<organism evidence="2 3">
    <name type="scientific">Bosea rubneri</name>
    <dbReference type="NCBI Taxonomy" id="3075434"/>
    <lineage>
        <taxon>Bacteria</taxon>
        <taxon>Pseudomonadati</taxon>
        <taxon>Pseudomonadota</taxon>
        <taxon>Alphaproteobacteria</taxon>
        <taxon>Hyphomicrobiales</taxon>
        <taxon>Boseaceae</taxon>
        <taxon>Bosea</taxon>
    </lineage>
</organism>
<dbReference type="Gene3D" id="3.40.190.150">
    <property type="entry name" value="Bordetella uptake gene, domain 1"/>
    <property type="match status" value="1"/>
</dbReference>
<accession>A0ABU3S344</accession>
<dbReference type="EMBL" id="JAWDID010000004">
    <property type="protein sequence ID" value="MDU0339200.1"/>
    <property type="molecule type" value="Genomic_DNA"/>
</dbReference>
<dbReference type="Pfam" id="PF03401">
    <property type="entry name" value="TctC"/>
    <property type="match status" value="1"/>
</dbReference>
<dbReference type="RefSeq" id="WP_316017111.1">
    <property type="nucleotide sequence ID" value="NZ_JAWDID010000004.1"/>
</dbReference>
<dbReference type="InterPro" id="IPR005064">
    <property type="entry name" value="BUG"/>
</dbReference>
<dbReference type="InterPro" id="IPR042100">
    <property type="entry name" value="Bug_dom1"/>
</dbReference>
<name>A0ABU3S344_9HYPH</name>
<dbReference type="Gene3D" id="3.40.190.10">
    <property type="entry name" value="Periplasmic binding protein-like II"/>
    <property type="match status" value="1"/>
</dbReference>
<dbReference type="SUPFAM" id="SSF53850">
    <property type="entry name" value="Periplasmic binding protein-like II"/>
    <property type="match status" value="1"/>
</dbReference>
<dbReference type="CDD" id="cd07012">
    <property type="entry name" value="PBP2_Bug_TTT"/>
    <property type="match status" value="1"/>
</dbReference>
<evidence type="ECO:0000313" key="3">
    <source>
        <dbReference type="Proteomes" id="UP001254257"/>
    </source>
</evidence>
<gene>
    <name evidence="2" type="ORF">RKE40_04890</name>
</gene>
<dbReference type="Proteomes" id="UP001254257">
    <property type="component" value="Unassembled WGS sequence"/>
</dbReference>